<evidence type="ECO:0000256" key="2">
    <source>
        <dbReference type="ARBA" id="ARBA00016956"/>
    </source>
</evidence>
<comment type="function">
    <text evidence="5 6">Associates with the EF-Tu.GDP complex and induces the exchange of GDP to GTP. It remains bound to the aminoacyl-tRNA.EF-Tu.GTP complex up to the GTP hydrolysis stage on the ribosome.</text>
</comment>
<evidence type="ECO:0000256" key="6">
    <source>
        <dbReference type="RuleBase" id="RU000642"/>
    </source>
</evidence>
<dbReference type="SUPFAM" id="SSF46934">
    <property type="entry name" value="UBA-like"/>
    <property type="match status" value="1"/>
</dbReference>
<sequence>MSLNDLIKELRQATSAGVIDCKKALEEAKGDMKRALDLLRQKGAKLAAKKASRAARQGKVESYIHAQGKIGVLVEVNCETDFVAKNEEFQKFVKDVAMQIAAMDPKYIKKEEMHQDIPEEEARELHKHMCLLEQSFIKDQSMTINDYLASLIGKIGENIVIRRFTRYQLGE</sequence>
<accession>A0A2H0LWM7</accession>
<gene>
    <name evidence="5 9" type="primary">tsf</name>
    <name evidence="9" type="ORF">COV72_05990</name>
</gene>
<evidence type="ECO:0000256" key="1">
    <source>
        <dbReference type="ARBA" id="ARBA00005532"/>
    </source>
</evidence>
<comment type="caution">
    <text evidence="9">The sequence shown here is derived from an EMBL/GenBank/DDBJ whole genome shotgun (WGS) entry which is preliminary data.</text>
</comment>
<dbReference type="Proteomes" id="UP000229641">
    <property type="component" value="Unassembled WGS sequence"/>
</dbReference>
<dbReference type="FunFam" id="1.10.8.10:FF:000001">
    <property type="entry name" value="Elongation factor Ts"/>
    <property type="match status" value="1"/>
</dbReference>
<evidence type="ECO:0000313" key="9">
    <source>
        <dbReference type="EMBL" id="PIQ88823.1"/>
    </source>
</evidence>
<organism evidence="9 10">
    <name type="scientific">Candidatus Ghiorseimicrobium undicola</name>
    <dbReference type="NCBI Taxonomy" id="1974746"/>
    <lineage>
        <taxon>Bacteria</taxon>
        <taxon>Pseudomonadati</taxon>
        <taxon>Candidatus Omnitrophota</taxon>
        <taxon>Candidatus Ghiorseimicrobium</taxon>
    </lineage>
</organism>
<dbReference type="PANTHER" id="PTHR11741:SF0">
    <property type="entry name" value="ELONGATION FACTOR TS, MITOCHONDRIAL"/>
    <property type="match status" value="1"/>
</dbReference>
<dbReference type="AlphaFoldDB" id="A0A2H0LWM7"/>
<dbReference type="InterPro" id="IPR009060">
    <property type="entry name" value="UBA-like_sf"/>
</dbReference>
<reference evidence="9 10" key="1">
    <citation type="submission" date="2017-09" db="EMBL/GenBank/DDBJ databases">
        <title>Depth-based differentiation of microbial function through sediment-hosted aquifers and enrichment of novel symbionts in the deep terrestrial subsurface.</title>
        <authorList>
            <person name="Probst A.J."/>
            <person name="Ladd B."/>
            <person name="Jarett J.K."/>
            <person name="Geller-Mcgrath D.E."/>
            <person name="Sieber C.M."/>
            <person name="Emerson J.B."/>
            <person name="Anantharaman K."/>
            <person name="Thomas B.C."/>
            <person name="Malmstrom R."/>
            <person name="Stieglmeier M."/>
            <person name="Klingl A."/>
            <person name="Woyke T."/>
            <person name="Ryan C.M."/>
            <person name="Banfield J.F."/>
        </authorList>
    </citation>
    <scope>NUCLEOTIDE SEQUENCE [LARGE SCALE GENOMIC DNA]</scope>
    <source>
        <strain evidence="9">CG11_big_fil_rev_8_21_14_0_20_42_13</strain>
    </source>
</reference>
<dbReference type="GO" id="GO:0005737">
    <property type="term" value="C:cytoplasm"/>
    <property type="evidence" value="ECO:0007669"/>
    <property type="project" value="UniProtKB-SubCell"/>
</dbReference>
<dbReference type="GO" id="GO:0003746">
    <property type="term" value="F:translation elongation factor activity"/>
    <property type="evidence" value="ECO:0007669"/>
    <property type="project" value="UniProtKB-UniRule"/>
</dbReference>
<evidence type="ECO:0000313" key="10">
    <source>
        <dbReference type="Proteomes" id="UP000229641"/>
    </source>
</evidence>
<feature type="region of interest" description="Involved in Mg(2+) ion dislocation from EF-Tu" evidence="5">
    <location>
        <begin position="80"/>
        <end position="83"/>
    </location>
</feature>
<proteinExistence type="inferred from homology"/>
<dbReference type="SUPFAM" id="SSF54713">
    <property type="entry name" value="Elongation factor Ts (EF-Ts), dimerisation domain"/>
    <property type="match status" value="1"/>
</dbReference>
<evidence type="ECO:0000256" key="7">
    <source>
        <dbReference type="RuleBase" id="RU000643"/>
    </source>
</evidence>
<dbReference type="HAMAP" id="MF_00050">
    <property type="entry name" value="EF_Ts"/>
    <property type="match status" value="1"/>
</dbReference>
<dbReference type="Gene3D" id="1.10.8.10">
    <property type="entry name" value="DNA helicase RuvA subunit, C-terminal domain"/>
    <property type="match status" value="1"/>
</dbReference>
<dbReference type="InterPro" id="IPR036402">
    <property type="entry name" value="EF-Ts_dimer_sf"/>
</dbReference>
<evidence type="ECO:0000256" key="4">
    <source>
        <dbReference type="ARBA" id="ARBA00022917"/>
    </source>
</evidence>
<keyword evidence="5" id="KW-0963">Cytoplasm</keyword>
<comment type="similarity">
    <text evidence="1 5 6">Belongs to the EF-Ts family.</text>
</comment>
<keyword evidence="4 5" id="KW-0648">Protein biosynthesis</keyword>
<dbReference type="InterPro" id="IPR014039">
    <property type="entry name" value="Transl_elong_EFTs/EF1B_dimer"/>
</dbReference>
<keyword evidence="3 5" id="KW-0251">Elongation factor</keyword>
<name>A0A2H0LWM7_9BACT</name>
<dbReference type="PROSITE" id="PS01127">
    <property type="entry name" value="EF_TS_2"/>
    <property type="match status" value="1"/>
</dbReference>
<dbReference type="CDD" id="cd14275">
    <property type="entry name" value="UBA_EF-Ts"/>
    <property type="match status" value="1"/>
</dbReference>
<protein>
    <recommendedName>
        <fullName evidence="2 5">Elongation factor Ts</fullName>
        <shortName evidence="5">EF-Ts</shortName>
    </recommendedName>
</protein>
<dbReference type="Pfam" id="PF00889">
    <property type="entry name" value="EF_TS"/>
    <property type="match status" value="1"/>
</dbReference>
<dbReference type="NCBIfam" id="TIGR00116">
    <property type="entry name" value="tsf"/>
    <property type="match status" value="1"/>
</dbReference>
<dbReference type="InterPro" id="IPR018101">
    <property type="entry name" value="Transl_elong_Ts_CS"/>
</dbReference>
<dbReference type="Gene3D" id="3.30.479.20">
    <property type="entry name" value="Elongation factor Ts, dimerisation domain"/>
    <property type="match status" value="1"/>
</dbReference>
<dbReference type="PANTHER" id="PTHR11741">
    <property type="entry name" value="ELONGATION FACTOR TS"/>
    <property type="match status" value="1"/>
</dbReference>
<dbReference type="PROSITE" id="PS01126">
    <property type="entry name" value="EF_TS_1"/>
    <property type="match status" value="1"/>
</dbReference>
<evidence type="ECO:0000256" key="5">
    <source>
        <dbReference type="HAMAP-Rule" id="MF_00050"/>
    </source>
</evidence>
<evidence type="ECO:0000256" key="3">
    <source>
        <dbReference type="ARBA" id="ARBA00022768"/>
    </source>
</evidence>
<dbReference type="InterPro" id="IPR001816">
    <property type="entry name" value="Transl_elong_EFTs/EF1B"/>
</dbReference>
<feature type="domain" description="Translation elongation factor EFTs/EF1B dimerisation" evidence="8">
    <location>
        <begin position="71"/>
        <end position="96"/>
    </location>
</feature>
<comment type="subcellular location">
    <subcellularLocation>
        <location evidence="5 7">Cytoplasm</location>
    </subcellularLocation>
</comment>
<evidence type="ECO:0000259" key="8">
    <source>
        <dbReference type="Pfam" id="PF00889"/>
    </source>
</evidence>
<dbReference type="EMBL" id="PCWA01000084">
    <property type="protein sequence ID" value="PIQ88823.1"/>
    <property type="molecule type" value="Genomic_DNA"/>
</dbReference>